<dbReference type="AlphaFoldDB" id="A0A7W9SMM1"/>
<protein>
    <submittedName>
        <fullName evidence="1">Uncharacterized protein</fullName>
    </submittedName>
</protein>
<keyword evidence="2" id="KW-1185">Reference proteome</keyword>
<reference evidence="1 2" key="1">
    <citation type="submission" date="2020-08" db="EMBL/GenBank/DDBJ databases">
        <title>Genomic Encyclopedia of Type Strains, Phase IV (KMG-IV): sequencing the most valuable type-strain genomes for metagenomic binning, comparative biology and taxonomic classification.</title>
        <authorList>
            <person name="Goeker M."/>
        </authorList>
    </citation>
    <scope>NUCLEOTIDE SEQUENCE [LARGE SCALE GENOMIC DNA]</scope>
    <source>
        <strain evidence="1 2">DSM 23562</strain>
    </source>
</reference>
<name>A0A7W9SMM1_ARMRO</name>
<comment type="caution">
    <text evidence="1">The sequence shown here is derived from an EMBL/GenBank/DDBJ whole genome shotgun (WGS) entry which is preliminary data.</text>
</comment>
<sequence length="340" mass="39727">MTSRELQQWRTQLKSLLATGDIDGAALHALSFPTPAYRLRCLIYVCREVREPERVQALLARAQEQVALISQPQAQSHAWGRLCRTYAKHHLLNEAGCALLVADPYARKAHLGYLIQLYRYERRYAEALQLCETWREVAEPHERSLIETLVELLDLPLEKKRRQLKRSKLPPQPLDIDSALLKAIIAARGQEDTEKAVYALLNTTGYTHSRPPGNIDRELFRRAMHHAHRWVRRWRRSLEWLCFWTKEPELGYLFDDALLKAAREQTDPTRRAAQLQARLWTARFHKDQAALESLLEEVRTAIRTIPDLRQREHAFTFLGCHLHWLGWRGKRLSWEDGAKT</sequence>
<proteinExistence type="predicted"/>
<dbReference type="RefSeq" id="WP_184192265.1">
    <property type="nucleotide sequence ID" value="NZ_JACHGW010000001.1"/>
</dbReference>
<evidence type="ECO:0000313" key="2">
    <source>
        <dbReference type="Proteomes" id="UP000520814"/>
    </source>
</evidence>
<dbReference type="Proteomes" id="UP000520814">
    <property type="component" value="Unassembled WGS sequence"/>
</dbReference>
<accession>A0A7W9SMM1</accession>
<organism evidence="1 2">
    <name type="scientific">Armatimonas rosea</name>
    <dbReference type="NCBI Taxonomy" id="685828"/>
    <lineage>
        <taxon>Bacteria</taxon>
        <taxon>Bacillati</taxon>
        <taxon>Armatimonadota</taxon>
        <taxon>Armatimonadia</taxon>
        <taxon>Armatimonadales</taxon>
        <taxon>Armatimonadaceae</taxon>
        <taxon>Armatimonas</taxon>
    </lineage>
</organism>
<dbReference type="EMBL" id="JACHGW010000001">
    <property type="protein sequence ID" value="MBB6048628.1"/>
    <property type="molecule type" value="Genomic_DNA"/>
</dbReference>
<evidence type="ECO:0000313" key="1">
    <source>
        <dbReference type="EMBL" id="MBB6048628.1"/>
    </source>
</evidence>
<gene>
    <name evidence="1" type="ORF">HNQ39_000390</name>
</gene>